<dbReference type="EMBL" id="KQ977731">
    <property type="protein sequence ID" value="KYN00251.1"/>
    <property type="molecule type" value="Genomic_DNA"/>
</dbReference>
<evidence type="ECO:0000259" key="1">
    <source>
        <dbReference type="Pfam" id="PF03184"/>
    </source>
</evidence>
<accession>A0A151IGA6</accession>
<dbReference type="InterPro" id="IPR036397">
    <property type="entry name" value="RNaseH_sf"/>
</dbReference>
<name>A0A151IGA6_9HYME</name>
<feature type="domain" description="DDE-1" evidence="1">
    <location>
        <begin position="53"/>
        <end position="213"/>
    </location>
</feature>
<organism evidence="2 3">
    <name type="scientific">Cyphomyrmex costatus</name>
    <dbReference type="NCBI Taxonomy" id="456900"/>
    <lineage>
        <taxon>Eukaryota</taxon>
        <taxon>Metazoa</taxon>
        <taxon>Ecdysozoa</taxon>
        <taxon>Arthropoda</taxon>
        <taxon>Hexapoda</taxon>
        <taxon>Insecta</taxon>
        <taxon>Pterygota</taxon>
        <taxon>Neoptera</taxon>
        <taxon>Endopterygota</taxon>
        <taxon>Hymenoptera</taxon>
        <taxon>Apocrita</taxon>
        <taxon>Aculeata</taxon>
        <taxon>Formicoidea</taxon>
        <taxon>Formicidae</taxon>
        <taxon>Myrmicinae</taxon>
        <taxon>Cyphomyrmex</taxon>
    </lineage>
</organism>
<keyword evidence="3" id="KW-1185">Reference proteome</keyword>
<evidence type="ECO:0000313" key="3">
    <source>
        <dbReference type="Proteomes" id="UP000078542"/>
    </source>
</evidence>
<dbReference type="GO" id="GO:0003676">
    <property type="term" value="F:nucleic acid binding"/>
    <property type="evidence" value="ECO:0007669"/>
    <property type="project" value="InterPro"/>
</dbReference>
<dbReference type="Proteomes" id="UP000078542">
    <property type="component" value="Unassembled WGS sequence"/>
</dbReference>
<proteinExistence type="predicted"/>
<sequence length="234" mass="26605">MDIVFTDKKLLRSLVNNEKNNETSFFLNPKGNKIITNKKSKCIYNRVGANDKECLTILITGNAAGQLLPPMIMFSYQGIPAVIIEKIPNGWSIGRSDSGWITGESFYKYMTNVFYPWCLQNRIQFPIIMYLDGHSSHATMTLSDFCRIELISLYPNSTHITQPMDVTLFRPLKNAWKKTVCNWRVQNDGKAMQKSEFASLLKIAIESINTEKILSNGFTCCGLAPVFSVRNRLQ</sequence>
<protein>
    <recommendedName>
        <fullName evidence="1">DDE-1 domain-containing protein</fullName>
    </recommendedName>
</protein>
<dbReference type="Gene3D" id="3.30.420.10">
    <property type="entry name" value="Ribonuclease H-like superfamily/Ribonuclease H"/>
    <property type="match status" value="1"/>
</dbReference>
<evidence type="ECO:0000313" key="2">
    <source>
        <dbReference type="EMBL" id="KYN00251.1"/>
    </source>
</evidence>
<dbReference type="AlphaFoldDB" id="A0A151IGA6"/>
<gene>
    <name evidence="2" type="ORF">ALC62_08986</name>
</gene>
<reference evidence="2 3" key="1">
    <citation type="submission" date="2016-03" db="EMBL/GenBank/DDBJ databases">
        <title>Cyphomyrmex costatus WGS genome.</title>
        <authorList>
            <person name="Nygaard S."/>
            <person name="Hu H."/>
            <person name="Boomsma J."/>
            <person name="Zhang G."/>
        </authorList>
    </citation>
    <scope>NUCLEOTIDE SEQUENCE [LARGE SCALE GENOMIC DNA]</scope>
    <source>
        <strain evidence="2">MS0001</strain>
        <tissue evidence="2">Whole body</tissue>
    </source>
</reference>
<dbReference type="STRING" id="456900.A0A151IGA6"/>
<dbReference type="Pfam" id="PF03184">
    <property type="entry name" value="DDE_1"/>
    <property type="match status" value="1"/>
</dbReference>
<dbReference type="InterPro" id="IPR004875">
    <property type="entry name" value="DDE_SF_endonuclease_dom"/>
</dbReference>